<gene>
    <name evidence="2" type="ORF">GQ607_015179</name>
</gene>
<evidence type="ECO:0008006" key="4">
    <source>
        <dbReference type="Google" id="ProtNLM"/>
    </source>
</evidence>
<organism evidence="2 3">
    <name type="scientific">Colletotrichum asianum</name>
    <dbReference type="NCBI Taxonomy" id="702518"/>
    <lineage>
        <taxon>Eukaryota</taxon>
        <taxon>Fungi</taxon>
        <taxon>Dikarya</taxon>
        <taxon>Ascomycota</taxon>
        <taxon>Pezizomycotina</taxon>
        <taxon>Sordariomycetes</taxon>
        <taxon>Hypocreomycetidae</taxon>
        <taxon>Glomerellales</taxon>
        <taxon>Glomerellaceae</taxon>
        <taxon>Colletotrichum</taxon>
        <taxon>Colletotrichum gloeosporioides species complex</taxon>
    </lineage>
</organism>
<dbReference type="AlphaFoldDB" id="A0A8H3ZFU1"/>
<dbReference type="EMBL" id="WOWK01000127">
    <property type="protein sequence ID" value="KAF0317573.1"/>
    <property type="molecule type" value="Genomic_DNA"/>
</dbReference>
<keyword evidence="1" id="KW-0732">Signal</keyword>
<reference evidence="2 3" key="1">
    <citation type="submission" date="2019-12" db="EMBL/GenBank/DDBJ databases">
        <title>A genome sequence resource for the geographically widespread anthracnose pathogen Colletotrichum asianum.</title>
        <authorList>
            <person name="Meng Y."/>
        </authorList>
    </citation>
    <scope>NUCLEOTIDE SEQUENCE [LARGE SCALE GENOMIC DNA]</scope>
    <source>
        <strain evidence="2 3">ICMP 18580</strain>
    </source>
</reference>
<feature type="signal peptide" evidence="1">
    <location>
        <begin position="1"/>
        <end position="19"/>
    </location>
</feature>
<dbReference type="Proteomes" id="UP000434172">
    <property type="component" value="Unassembled WGS sequence"/>
</dbReference>
<keyword evidence="3" id="KW-1185">Reference proteome</keyword>
<feature type="chain" id="PRO_5034979307" description="Secreted protein" evidence="1">
    <location>
        <begin position="20"/>
        <end position="145"/>
    </location>
</feature>
<proteinExistence type="predicted"/>
<evidence type="ECO:0000313" key="2">
    <source>
        <dbReference type="EMBL" id="KAF0317573.1"/>
    </source>
</evidence>
<comment type="caution">
    <text evidence="2">The sequence shown here is derived from an EMBL/GenBank/DDBJ whole genome shotgun (WGS) entry which is preliminary data.</text>
</comment>
<name>A0A8H3ZFU1_9PEZI</name>
<evidence type="ECO:0000256" key="1">
    <source>
        <dbReference type="SAM" id="SignalP"/>
    </source>
</evidence>
<evidence type="ECO:0000313" key="3">
    <source>
        <dbReference type="Proteomes" id="UP000434172"/>
    </source>
</evidence>
<accession>A0A8H3ZFU1</accession>
<protein>
    <recommendedName>
        <fullName evidence="4">Secreted protein</fullName>
    </recommendedName>
</protein>
<sequence length="145" mass="15842">MRLCRSVVLGTAALVDICSLTIPCDRPSFIPLQSQFGPSAFDGSTGLGRLSRGSVRHHRRPAYRRFTTSQQHFPAPRNSLFRAVNKLTSTAAVELLKSQAEMDVPILLTAMHNVDCCQLPAGTLFPGCLRGTGGQWPFDRQQTTG</sequence>